<sequence>MNLYNIHTHKISASGNDYNEICVLNTYPEDFYAKRTDSPDVWYSCGIHPWYIKEIESDMDLLAKIVKDNRVVAVGEAGLDKLQGSDLDIQTEVFRNQIELAEENNKPLIIHCVKAWEELIALFKEYKTDVPWVIHGYRGNAEQTKQLSKIGFKFSIGERFNAESLKYIPLESIFCETDMSESSICQVYNSVSEVLDMDFCQFAEIIEENIDENFKILTK</sequence>
<dbReference type="EC" id="3.1.21.-" evidence="1"/>
<evidence type="ECO:0000313" key="1">
    <source>
        <dbReference type="EMBL" id="MBB4037735.1"/>
    </source>
</evidence>
<name>A0A840CYA5_9BACT</name>
<dbReference type="SUPFAM" id="SSF51556">
    <property type="entry name" value="Metallo-dependent hydrolases"/>
    <property type="match status" value="1"/>
</dbReference>
<keyword evidence="1" id="KW-0378">Hydrolase</keyword>
<dbReference type="CDD" id="cd01310">
    <property type="entry name" value="TatD_DNAse"/>
    <property type="match status" value="1"/>
</dbReference>
<gene>
    <name evidence="1" type="ORF">GGR21_003656</name>
</gene>
<dbReference type="Proteomes" id="UP000555103">
    <property type="component" value="Unassembled WGS sequence"/>
</dbReference>
<dbReference type="GO" id="GO:0016788">
    <property type="term" value="F:hydrolase activity, acting on ester bonds"/>
    <property type="evidence" value="ECO:0007669"/>
    <property type="project" value="InterPro"/>
</dbReference>
<dbReference type="EMBL" id="JACIEP010000016">
    <property type="protein sequence ID" value="MBB4037735.1"/>
    <property type="molecule type" value="Genomic_DNA"/>
</dbReference>
<keyword evidence="2" id="KW-1185">Reference proteome</keyword>
<dbReference type="PANTHER" id="PTHR46124:SF3">
    <property type="entry name" value="HYDROLASE"/>
    <property type="match status" value="1"/>
</dbReference>
<dbReference type="InterPro" id="IPR001130">
    <property type="entry name" value="TatD-like"/>
</dbReference>
<protein>
    <submittedName>
        <fullName evidence="1">TatD DNase family protein</fullName>
        <ecNumber evidence="1">3.1.21.-</ecNumber>
    </submittedName>
</protein>
<proteinExistence type="predicted"/>
<dbReference type="GO" id="GO:0005829">
    <property type="term" value="C:cytosol"/>
    <property type="evidence" value="ECO:0007669"/>
    <property type="project" value="TreeGrafter"/>
</dbReference>
<dbReference type="RefSeq" id="WP_183308562.1">
    <property type="nucleotide sequence ID" value="NZ_JACIEP010000016.1"/>
</dbReference>
<organism evidence="1 2">
    <name type="scientific">Dysgonomonas hofstadii</name>
    <dbReference type="NCBI Taxonomy" id="637886"/>
    <lineage>
        <taxon>Bacteria</taxon>
        <taxon>Pseudomonadati</taxon>
        <taxon>Bacteroidota</taxon>
        <taxon>Bacteroidia</taxon>
        <taxon>Bacteroidales</taxon>
        <taxon>Dysgonomonadaceae</taxon>
        <taxon>Dysgonomonas</taxon>
    </lineage>
</organism>
<dbReference type="Pfam" id="PF01026">
    <property type="entry name" value="TatD_DNase"/>
    <property type="match status" value="1"/>
</dbReference>
<evidence type="ECO:0000313" key="2">
    <source>
        <dbReference type="Proteomes" id="UP000555103"/>
    </source>
</evidence>
<dbReference type="InterPro" id="IPR032466">
    <property type="entry name" value="Metal_Hydrolase"/>
</dbReference>
<accession>A0A840CYA5</accession>
<dbReference type="PANTHER" id="PTHR46124">
    <property type="entry name" value="D-AMINOACYL-TRNA DEACYLASE"/>
    <property type="match status" value="1"/>
</dbReference>
<dbReference type="AlphaFoldDB" id="A0A840CYA5"/>
<reference evidence="1 2" key="1">
    <citation type="submission" date="2020-08" db="EMBL/GenBank/DDBJ databases">
        <title>Genomic Encyclopedia of Type Strains, Phase IV (KMG-IV): sequencing the most valuable type-strain genomes for metagenomic binning, comparative biology and taxonomic classification.</title>
        <authorList>
            <person name="Goeker M."/>
        </authorList>
    </citation>
    <scope>NUCLEOTIDE SEQUENCE [LARGE SCALE GENOMIC DNA]</scope>
    <source>
        <strain evidence="1 2">DSM 104969</strain>
    </source>
</reference>
<dbReference type="Gene3D" id="3.20.20.140">
    <property type="entry name" value="Metal-dependent hydrolases"/>
    <property type="match status" value="1"/>
</dbReference>
<comment type="caution">
    <text evidence="1">The sequence shown here is derived from an EMBL/GenBank/DDBJ whole genome shotgun (WGS) entry which is preliminary data.</text>
</comment>